<dbReference type="Proteomes" id="UP001279553">
    <property type="component" value="Unassembled WGS sequence"/>
</dbReference>
<gene>
    <name evidence="2" type="ORF">SIL87_13810</name>
</gene>
<sequence length="89" mass="9714">MTDHKTQADAMHDRIIGNLENQDRRTTATISLPVADLRRAIRSLASRGDQILARRDRDPILRAAAEAEAGHCRRVAAALDAAMKKGAAQ</sequence>
<evidence type="ECO:0000313" key="2">
    <source>
        <dbReference type="EMBL" id="MDX5931839.1"/>
    </source>
</evidence>
<comment type="caution">
    <text evidence="2">The sequence shown here is derived from an EMBL/GenBank/DDBJ whole genome shotgun (WGS) entry which is preliminary data.</text>
</comment>
<organism evidence="2 3">
    <name type="scientific">Acidiphilium acidophilum</name>
    <name type="common">Thiobacillus acidophilus</name>
    <dbReference type="NCBI Taxonomy" id="76588"/>
    <lineage>
        <taxon>Bacteria</taxon>
        <taxon>Pseudomonadati</taxon>
        <taxon>Pseudomonadota</taxon>
        <taxon>Alphaproteobacteria</taxon>
        <taxon>Acetobacterales</taxon>
        <taxon>Acidocellaceae</taxon>
        <taxon>Acidiphilium</taxon>
    </lineage>
</organism>
<accession>A0AAW9DRY2</accession>
<dbReference type="EMBL" id="JAWXYB010000018">
    <property type="protein sequence ID" value="MDX5931839.1"/>
    <property type="molecule type" value="Genomic_DNA"/>
</dbReference>
<reference evidence="2 3" key="1">
    <citation type="submission" date="2023-11" db="EMBL/GenBank/DDBJ databases">
        <title>MicrobeMod: A computational toolkit for identifying prokaryotic methylation and restriction-modification with nanopore sequencing.</title>
        <authorList>
            <person name="Crits-Christoph A."/>
            <person name="Kang S.C."/>
            <person name="Lee H."/>
            <person name="Ostrov N."/>
        </authorList>
    </citation>
    <scope>NUCLEOTIDE SEQUENCE [LARGE SCALE GENOMIC DNA]</scope>
    <source>
        <strain evidence="2 3">DSMZ 700</strain>
    </source>
</reference>
<evidence type="ECO:0000313" key="3">
    <source>
        <dbReference type="Proteomes" id="UP001279553"/>
    </source>
</evidence>
<feature type="region of interest" description="Disordered" evidence="1">
    <location>
        <begin position="1"/>
        <end position="20"/>
    </location>
</feature>
<name>A0AAW9DRY2_ACIAO</name>
<evidence type="ECO:0000256" key="1">
    <source>
        <dbReference type="SAM" id="MobiDB-lite"/>
    </source>
</evidence>
<keyword evidence="3" id="KW-1185">Reference proteome</keyword>
<dbReference type="AlphaFoldDB" id="A0AAW9DRY2"/>
<proteinExistence type="predicted"/>
<protein>
    <submittedName>
        <fullName evidence="2">Uncharacterized protein</fullName>
    </submittedName>
</protein>
<dbReference type="RefSeq" id="WP_319614721.1">
    <property type="nucleotide sequence ID" value="NZ_JAWXYB010000018.1"/>
</dbReference>